<evidence type="ECO:0000256" key="1">
    <source>
        <dbReference type="ARBA" id="ARBA00022630"/>
    </source>
</evidence>
<keyword evidence="1" id="KW-0285">Flavoprotein</keyword>
<evidence type="ECO:0000256" key="5">
    <source>
        <dbReference type="ARBA" id="ARBA00023027"/>
    </source>
</evidence>
<evidence type="ECO:0000256" key="3">
    <source>
        <dbReference type="ARBA" id="ARBA00022827"/>
    </source>
</evidence>
<dbReference type="InterPro" id="IPR052206">
    <property type="entry name" value="Retinol_saturase"/>
</dbReference>
<evidence type="ECO:0000313" key="6">
    <source>
        <dbReference type="EMBL" id="PIR74075.1"/>
    </source>
</evidence>
<dbReference type="Gene3D" id="3.50.50.60">
    <property type="entry name" value="FAD/NAD(P)-binding domain"/>
    <property type="match status" value="2"/>
</dbReference>
<keyword evidence="5" id="KW-0520">NAD</keyword>
<keyword evidence="4" id="KW-0521">NADP</keyword>
<dbReference type="SUPFAM" id="SSF51905">
    <property type="entry name" value="FAD/NAD(P)-binding domain"/>
    <property type="match status" value="1"/>
</dbReference>
<dbReference type="AlphaFoldDB" id="A0A2H0TPK1"/>
<comment type="caution">
    <text evidence="6">The sequence shown here is derived from an EMBL/GenBank/DDBJ whole genome shotgun (WGS) entry which is preliminary data.</text>
</comment>
<proteinExistence type="predicted"/>
<reference evidence="7" key="1">
    <citation type="submission" date="2017-09" db="EMBL/GenBank/DDBJ databases">
        <title>Depth-based differentiation of microbial function through sediment-hosted aquifers and enrichment of novel symbionts in the deep terrestrial subsurface.</title>
        <authorList>
            <person name="Probst A.J."/>
            <person name="Ladd B."/>
            <person name="Jarett J.K."/>
            <person name="Geller-Mcgrath D.E."/>
            <person name="Sieber C.M.K."/>
            <person name="Emerson J.B."/>
            <person name="Anantharaman K."/>
            <person name="Thomas B.C."/>
            <person name="Malmstrom R."/>
            <person name="Stieglmeier M."/>
            <person name="Klingl A."/>
            <person name="Woyke T."/>
            <person name="Ryan C.M."/>
            <person name="Banfield J.F."/>
        </authorList>
    </citation>
    <scope>NUCLEOTIDE SEQUENCE [LARGE SCALE GENOMIC DNA]</scope>
</reference>
<organism evidence="6 7">
    <name type="scientific">Candidatus Magasanikbacteria bacterium CG10_big_fil_rev_8_21_14_0_10_47_10</name>
    <dbReference type="NCBI Taxonomy" id="1974652"/>
    <lineage>
        <taxon>Bacteria</taxon>
        <taxon>Candidatus Magasanikiibacteriota</taxon>
    </lineage>
</organism>
<dbReference type="InterPro" id="IPR036188">
    <property type="entry name" value="FAD/NAD-bd_sf"/>
</dbReference>
<dbReference type="Proteomes" id="UP000230154">
    <property type="component" value="Unassembled WGS sequence"/>
</dbReference>
<evidence type="ECO:0000256" key="4">
    <source>
        <dbReference type="ARBA" id="ARBA00022857"/>
    </source>
</evidence>
<keyword evidence="2" id="KW-0732">Signal</keyword>
<accession>A0A2H0TPK1</accession>
<gene>
    <name evidence="6" type="ORF">COU35_04510</name>
</gene>
<name>A0A2H0TPK1_9BACT</name>
<evidence type="ECO:0000256" key="2">
    <source>
        <dbReference type="ARBA" id="ARBA00022729"/>
    </source>
</evidence>
<evidence type="ECO:0000313" key="7">
    <source>
        <dbReference type="Proteomes" id="UP000230154"/>
    </source>
</evidence>
<dbReference type="PANTHER" id="PTHR46091">
    <property type="entry name" value="BLR7054 PROTEIN"/>
    <property type="match status" value="1"/>
</dbReference>
<sequence>MAKRTSTGALTKEQHAAQDERYAQGHEYDYVIIGSGHSALVAGSLLANAGNTICMLEYHDVPGGYAHTFRAGDFHFCAQIHYTWSCGKGAVMWEFLKKIGLEKELSWNLYDPAGYDHMVMPDGKRVKIPYGWDKLAQNIDAAYPGQKKHVEQFTGILARLREEMRAFPTGKIAWWQFPLYALQLRGMLKYRAKTLQDVFDECGLSKEAQAVLIANSGDMGEPPGRLSIFSYVGLFGGYNTGAYYPTKHFKGYIEGLVNCITEKPGCHIYYETEATKVNVEGDRVSSVETKDGKIFTAKKGFICNMDPQLAAKKLIGWDKFPAREQKKLDYEYSMTGLMIYLGLDNSIDLREYGFGKFNIWHLEDWDMNKMWRQQKDLNFEKPWFFMSTPSLHSNEPGTVPAEGGQILEIASFMGYQPFKDAYDTSYVEYMKLKQKMANRLLDIIEQKYVPDLRKHIVVKQIGSPTTNEDFCMAPMGNAYGSTMTPKQMGLGRLKAPTPWPNFWWCNASSGYAGIAGTLHTGTQLYMDITGDTFIDPKNLASDDELIAALPTSPIPRFSR</sequence>
<dbReference type="Pfam" id="PF13450">
    <property type="entry name" value="NAD_binding_8"/>
    <property type="match status" value="1"/>
</dbReference>
<keyword evidence="3" id="KW-0274">FAD</keyword>
<dbReference type="PANTHER" id="PTHR46091:SF3">
    <property type="entry name" value="AMINE OXIDASE DOMAIN-CONTAINING PROTEIN"/>
    <property type="match status" value="1"/>
</dbReference>
<protein>
    <submittedName>
        <fullName evidence="6">NAD(P)/FAD-dependent oxidoreductase</fullName>
    </submittedName>
</protein>
<dbReference type="EMBL" id="PFCB01000030">
    <property type="protein sequence ID" value="PIR74075.1"/>
    <property type="molecule type" value="Genomic_DNA"/>
</dbReference>